<dbReference type="GO" id="GO:0005634">
    <property type="term" value="C:nucleus"/>
    <property type="evidence" value="ECO:0007669"/>
    <property type="project" value="TreeGrafter"/>
</dbReference>
<dbReference type="EMBL" id="MCGN01000002">
    <property type="protein sequence ID" value="ORZ00548.1"/>
    <property type="molecule type" value="Genomic_DNA"/>
</dbReference>
<dbReference type="Proteomes" id="UP000242180">
    <property type="component" value="Unassembled WGS sequence"/>
</dbReference>
<gene>
    <name evidence="2" type="ORF">BCR43DRAFT_485397</name>
</gene>
<dbReference type="Gene3D" id="1.10.472.10">
    <property type="entry name" value="Cyclin-like"/>
    <property type="match status" value="1"/>
</dbReference>
<feature type="region of interest" description="Disordered" evidence="1">
    <location>
        <begin position="1"/>
        <end position="38"/>
    </location>
</feature>
<dbReference type="GO" id="GO:0019901">
    <property type="term" value="F:protein kinase binding"/>
    <property type="evidence" value="ECO:0007669"/>
    <property type="project" value="InterPro"/>
</dbReference>
<comment type="caution">
    <text evidence="2">The sequence shown here is derived from an EMBL/GenBank/DDBJ whole genome shotgun (WGS) entry which is preliminary data.</text>
</comment>
<reference evidence="2 3" key="1">
    <citation type="submission" date="2016-07" db="EMBL/GenBank/DDBJ databases">
        <title>Pervasive Adenine N6-methylation of Active Genes in Fungi.</title>
        <authorList>
            <consortium name="DOE Joint Genome Institute"/>
            <person name="Mondo S.J."/>
            <person name="Dannebaum R.O."/>
            <person name="Kuo R.C."/>
            <person name="Labutti K."/>
            <person name="Haridas S."/>
            <person name="Kuo A."/>
            <person name="Salamov A."/>
            <person name="Ahrendt S.R."/>
            <person name="Lipzen A."/>
            <person name="Sullivan W."/>
            <person name="Andreopoulos W.B."/>
            <person name="Clum A."/>
            <person name="Lindquist E."/>
            <person name="Daum C."/>
            <person name="Ramamoorthy G.K."/>
            <person name="Gryganskyi A."/>
            <person name="Culley D."/>
            <person name="Magnuson J.K."/>
            <person name="James T.Y."/>
            <person name="O'Malley M.A."/>
            <person name="Stajich J.E."/>
            <person name="Spatafora J.W."/>
            <person name="Visel A."/>
            <person name="Grigoriev I.V."/>
        </authorList>
    </citation>
    <scope>NUCLEOTIDE SEQUENCE [LARGE SCALE GENOMIC DNA]</scope>
    <source>
        <strain evidence="2 3">NRRL 2496</strain>
    </source>
</reference>
<dbReference type="CDD" id="cd20558">
    <property type="entry name" value="CYCLIN_ScPCL7-like"/>
    <property type="match status" value="1"/>
</dbReference>
<organism evidence="2 3">
    <name type="scientific">Syncephalastrum racemosum</name>
    <name type="common">Filamentous fungus</name>
    <dbReference type="NCBI Taxonomy" id="13706"/>
    <lineage>
        <taxon>Eukaryota</taxon>
        <taxon>Fungi</taxon>
        <taxon>Fungi incertae sedis</taxon>
        <taxon>Mucoromycota</taxon>
        <taxon>Mucoromycotina</taxon>
        <taxon>Mucoromycetes</taxon>
        <taxon>Mucorales</taxon>
        <taxon>Syncephalastraceae</taxon>
        <taxon>Syncephalastrum</taxon>
    </lineage>
</organism>
<sequence>MSTTCTVDRTQHHANNTTTATTKTSPTTITTTTNNKEGAGDANQLDIARFPVDTLLRMVANLLESVVHANDKLEHEQNLTIFHSRAIPSIKIEAYLLRILRFTPFNNEVVLSLPIYFDRIAKARKGNFIVSSLNIHRLLIAGIVVASKFVSDVFYPNSRYAKVSNIVRRKRSNRQMNNPYVSCRAIGRRSPAAGAQSTGAGVSISVRF</sequence>
<protein>
    <submittedName>
        <fullName evidence="2">Cyclin-domain-containing protein</fullName>
    </submittedName>
</protein>
<dbReference type="InParanoid" id="A0A1X2HMH8"/>
<dbReference type="InterPro" id="IPR013922">
    <property type="entry name" value="Cyclin_PHO80-like"/>
</dbReference>
<proteinExistence type="predicted"/>
<name>A0A1X2HMH8_SYNRA</name>
<dbReference type="PANTHER" id="PTHR15615:SF94">
    <property type="entry name" value="PHO85 CYCLIN-6-RELATED"/>
    <property type="match status" value="1"/>
</dbReference>
<evidence type="ECO:0000313" key="2">
    <source>
        <dbReference type="EMBL" id="ORZ00548.1"/>
    </source>
</evidence>
<dbReference type="STRING" id="13706.A0A1X2HMH8"/>
<evidence type="ECO:0000313" key="3">
    <source>
        <dbReference type="Proteomes" id="UP000242180"/>
    </source>
</evidence>
<accession>A0A1X2HMH8</accession>
<dbReference type="OrthoDB" id="1060854at2759"/>
<dbReference type="GO" id="GO:0000307">
    <property type="term" value="C:cyclin-dependent protein kinase holoenzyme complex"/>
    <property type="evidence" value="ECO:0007669"/>
    <property type="project" value="TreeGrafter"/>
</dbReference>
<dbReference type="PANTHER" id="PTHR15615">
    <property type="match status" value="1"/>
</dbReference>
<dbReference type="Pfam" id="PF08613">
    <property type="entry name" value="Cyclin"/>
    <property type="match status" value="1"/>
</dbReference>
<dbReference type="GO" id="GO:0016538">
    <property type="term" value="F:cyclin-dependent protein serine/threonine kinase regulator activity"/>
    <property type="evidence" value="ECO:0007669"/>
    <property type="project" value="TreeGrafter"/>
</dbReference>
<dbReference type="AlphaFoldDB" id="A0A1X2HMH8"/>
<evidence type="ECO:0000256" key="1">
    <source>
        <dbReference type="SAM" id="MobiDB-lite"/>
    </source>
</evidence>
<keyword evidence="3" id="KW-1185">Reference proteome</keyword>
<feature type="compositionally biased region" description="Low complexity" evidence="1">
    <location>
        <begin position="15"/>
        <end position="35"/>
    </location>
</feature>